<dbReference type="eggNOG" id="ENOG502QQP3">
    <property type="taxonomic scope" value="Eukaryota"/>
</dbReference>
<dbReference type="PANTHER" id="PTHR13228">
    <property type="entry name" value="CONSERVED OLIGOMERIC GOLGI COMPLEX COMPONENT 5"/>
    <property type="match status" value="1"/>
</dbReference>
<dbReference type="EMBL" id="AOGT01000520">
    <property type="protein sequence ID" value="EMG49692.1"/>
    <property type="molecule type" value="Genomic_DNA"/>
</dbReference>
<evidence type="ECO:0000256" key="5">
    <source>
        <dbReference type="SAM" id="MobiDB-lite"/>
    </source>
</evidence>
<gene>
    <name evidence="8" type="ORF">G210_5479</name>
</gene>
<keyword evidence="9" id="KW-1185">Reference proteome</keyword>
<dbReference type="Proteomes" id="UP000011777">
    <property type="component" value="Unassembled WGS sequence"/>
</dbReference>
<dbReference type="InterPro" id="IPR018555">
    <property type="entry name" value="C630.06c-like"/>
</dbReference>
<dbReference type="GO" id="GO:0006891">
    <property type="term" value="P:intra-Golgi vesicle-mediated transport"/>
    <property type="evidence" value="ECO:0007669"/>
    <property type="project" value="InterPro"/>
</dbReference>
<dbReference type="STRING" id="1245528.M3HQE1"/>
<accession>M3HQE1</accession>
<comment type="subcellular location">
    <subcellularLocation>
        <location evidence="1">Golgi apparatus membrane</location>
        <topology evidence="1">Peripheral membrane protein</topology>
    </subcellularLocation>
</comment>
<evidence type="ECO:0000313" key="9">
    <source>
        <dbReference type="Proteomes" id="UP000011777"/>
    </source>
</evidence>
<keyword evidence="4" id="KW-0472">Membrane</keyword>
<dbReference type="GO" id="GO:0000139">
    <property type="term" value="C:Golgi membrane"/>
    <property type="evidence" value="ECO:0007669"/>
    <property type="project" value="UniProtKB-SubCell"/>
</dbReference>
<dbReference type="InterPro" id="IPR048485">
    <property type="entry name" value="COG5_helical"/>
</dbReference>
<evidence type="ECO:0000259" key="7">
    <source>
        <dbReference type="Pfam" id="PF20649"/>
    </source>
</evidence>
<evidence type="ECO:0000259" key="6">
    <source>
        <dbReference type="Pfam" id="PF10392"/>
    </source>
</evidence>
<evidence type="ECO:0000256" key="1">
    <source>
        <dbReference type="ARBA" id="ARBA00004395"/>
    </source>
</evidence>
<evidence type="ECO:0000313" key="8">
    <source>
        <dbReference type="EMBL" id="EMG49692.1"/>
    </source>
</evidence>
<protein>
    <recommendedName>
        <fullName evidence="2">Conserved oligomeric Golgi complex subunit 5</fullName>
    </recommendedName>
</protein>
<dbReference type="Pfam" id="PF20649">
    <property type="entry name" value="COG5_C"/>
    <property type="match status" value="1"/>
</dbReference>
<sequence>MSQHKTRRASLYDSQSENESDTSDYMAPNINFEFVEVNNDDKGQIQEEKVSDNEDEFDFPLFAAASTTTEPTIAEETRGRSKEPQTSSIMKVSLREQSEERVVNERPDDFYFAKYTPEEKDQFAQCCVTGQDIYDQVFIRDSQTWKCIDLNKLNAKIELEINREKLKKKKNRPGKKKRELKNICRQRKLDKLKLIKLEEAKKKQQLKKQKYQKKNFSKTNFNKKQKPKPKDFETYLESNFEPQNFANELIVATNGRDNSELDLITSIKKLKFDIDECDKRMNKISSSNYDSLISNFQQIADFQSILNNRLNPNLERIYGPMNRIKNEVIKPYDDAVSLNNALKRIHLTLELLRNTSFYIFIIQQVEELTNSTNDKDLVRLAKLHTQIKELYGSATKEKSSEINVLSIKIIRDYQANATSKRATLINQCTNTVSGDFNHLSTLEYKNSKLQSSLCALYILDPIEFYNAFDRSTISRQVQQSVNQLTRALQSPRNFTAIISEVKESSGEYFTKLTDVLTNWNTGVDDHTLLETILSHYKVESLSVLFWTKLNQKFKKNIVAAMARGGPIAKNLKVYSQGIKASVSEMFKSETERDLLLDSLAMIDYK</sequence>
<name>M3HQE1_CANMX</name>
<dbReference type="InterPro" id="IPR049176">
    <property type="entry name" value="COG5_N"/>
</dbReference>
<evidence type="ECO:0000256" key="2">
    <source>
        <dbReference type="ARBA" id="ARBA00020974"/>
    </source>
</evidence>
<dbReference type="HOGENOM" id="CLU_451257_0_0_1"/>
<dbReference type="GO" id="GO:0017119">
    <property type="term" value="C:Golgi transport complex"/>
    <property type="evidence" value="ECO:0007669"/>
    <property type="project" value="InterPro"/>
</dbReference>
<evidence type="ECO:0000256" key="4">
    <source>
        <dbReference type="ARBA" id="ARBA00023136"/>
    </source>
</evidence>
<dbReference type="PANTHER" id="PTHR13228:SF3">
    <property type="entry name" value="CONSERVED OLIGOMERIC GOLGI COMPLEX SUBUNIT 5"/>
    <property type="match status" value="1"/>
</dbReference>
<dbReference type="OrthoDB" id="18786at2759"/>
<dbReference type="Pfam" id="PF10392">
    <property type="entry name" value="COG5_N"/>
    <property type="match status" value="1"/>
</dbReference>
<feature type="domain" description="Conserved oligomeric Golgi complex subunit 5 helical" evidence="7">
    <location>
        <begin position="406"/>
        <end position="586"/>
    </location>
</feature>
<dbReference type="Pfam" id="PF09428">
    <property type="entry name" value="DUF2011"/>
    <property type="match status" value="1"/>
</dbReference>
<reference evidence="8 9" key="1">
    <citation type="submission" date="2013-02" db="EMBL/GenBank/DDBJ databases">
        <title>Genome sequence of Candida maltosa Xu316, a potential industrial strain for xylitol and ethanol production.</title>
        <authorList>
            <person name="Yu J."/>
            <person name="Wang Q."/>
            <person name="Geng X."/>
            <person name="Bao W."/>
            <person name="He P."/>
            <person name="Cai J."/>
        </authorList>
    </citation>
    <scope>NUCLEOTIDE SEQUENCE [LARGE SCALE GENOMIC DNA]</scope>
    <source>
        <strain evidence="9">Xu316</strain>
    </source>
</reference>
<dbReference type="InterPro" id="IPR019465">
    <property type="entry name" value="Cog5"/>
</dbReference>
<feature type="region of interest" description="Disordered" evidence="5">
    <location>
        <begin position="63"/>
        <end position="100"/>
    </location>
</feature>
<dbReference type="AlphaFoldDB" id="M3HQE1"/>
<feature type="region of interest" description="Disordered" evidence="5">
    <location>
        <begin position="1"/>
        <end position="26"/>
    </location>
</feature>
<organism evidence="8 9">
    <name type="scientific">Candida maltosa (strain Xu316)</name>
    <name type="common">Yeast</name>
    <dbReference type="NCBI Taxonomy" id="1245528"/>
    <lineage>
        <taxon>Eukaryota</taxon>
        <taxon>Fungi</taxon>
        <taxon>Dikarya</taxon>
        <taxon>Ascomycota</taxon>
        <taxon>Saccharomycotina</taxon>
        <taxon>Pichiomycetes</taxon>
        <taxon>Debaryomycetaceae</taxon>
        <taxon>Candida/Lodderomyces clade</taxon>
        <taxon>Candida</taxon>
    </lineage>
</organism>
<keyword evidence="3" id="KW-0333">Golgi apparatus</keyword>
<evidence type="ECO:0000256" key="3">
    <source>
        <dbReference type="ARBA" id="ARBA00023034"/>
    </source>
</evidence>
<feature type="domain" description="Conserved oligomeric Golgi complex subunit 5 N-terminal" evidence="6">
    <location>
        <begin position="233"/>
        <end position="365"/>
    </location>
</feature>
<comment type="caution">
    <text evidence="8">The sequence shown here is derived from an EMBL/GenBank/DDBJ whole genome shotgun (WGS) entry which is preliminary data.</text>
</comment>
<proteinExistence type="predicted"/>